<comment type="caution">
    <text evidence="1">The sequence shown here is derived from an EMBL/GenBank/DDBJ whole genome shotgun (WGS) entry which is preliminary data.</text>
</comment>
<name>A0ACA9YFW9_9ASCO</name>
<proteinExistence type="predicted"/>
<sequence>MVSALSLIAIASLAAALDLESLFGSQYPVKYCNTFNAPYTCENKTEYSNECCFEKDGFMLLAQFWDYDPSLGKLVSNSTTNSTSTNSTTNSTSSLNSTEFAGTDSYEWGIGYFGEWLKSQWSSPTIDPSSHMPIDKSFTIHGLWSDKCDGTWEQYCQPDLEVPEDADLEELLVNDFNKEALFKLMETYWVNTADSNVAGDSNQKLWLHEYNKHATCMNTVNPSCFTDSYKEHEAAVLFWQKVTQIWDSLNTYEFLSASGIVPTTAKQYKLSDIQEALSKFHGDKEVHVGCTKAGIMNEIWYYYLLKGSVFTGTYKFEDALGSSTCPEYVWYIPK</sequence>
<gene>
    <name evidence="1" type="ORF">CLIB1444_20S01068</name>
</gene>
<keyword evidence="2" id="KW-1185">Reference proteome</keyword>
<evidence type="ECO:0000313" key="2">
    <source>
        <dbReference type="Proteomes" id="UP001152531"/>
    </source>
</evidence>
<dbReference type="EMBL" id="CALSDN010000020">
    <property type="protein sequence ID" value="CAH6723802.1"/>
    <property type="molecule type" value="Genomic_DNA"/>
</dbReference>
<accession>A0ACA9YFW9</accession>
<organism evidence="1 2">
    <name type="scientific">[Candida] jaroonii</name>
    <dbReference type="NCBI Taxonomy" id="467808"/>
    <lineage>
        <taxon>Eukaryota</taxon>
        <taxon>Fungi</taxon>
        <taxon>Dikarya</taxon>
        <taxon>Ascomycota</taxon>
        <taxon>Saccharomycotina</taxon>
        <taxon>Pichiomycetes</taxon>
        <taxon>Debaryomycetaceae</taxon>
        <taxon>Yamadazyma</taxon>
    </lineage>
</organism>
<dbReference type="Proteomes" id="UP001152531">
    <property type="component" value="Unassembled WGS sequence"/>
</dbReference>
<evidence type="ECO:0000313" key="1">
    <source>
        <dbReference type="EMBL" id="CAH6723802.1"/>
    </source>
</evidence>
<reference evidence="1" key="1">
    <citation type="submission" date="2022-06" db="EMBL/GenBank/DDBJ databases">
        <authorList>
            <person name="Legras J.-L."/>
            <person name="Devillers H."/>
            <person name="Grondin C."/>
        </authorList>
    </citation>
    <scope>NUCLEOTIDE SEQUENCE</scope>
    <source>
        <strain evidence="1">CLIB 1444</strain>
    </source>
</reference>
<protein>
    <submittedName>
        <fullName evidence="1">Ribonuclease T2</fullName>
    </submittedName>
</protein>